<protein>
    <submittedName>
        <fullName evidence="2">Uncharacterized protein</fullName>
    </submittedName>
</protein>
<feature type="region of interest" description="Disordered" evidence="1">
    <location>
        <begin position="374"/>
        <end position="406"/>
    </location>
</feature>
<feature type="compositionally biased region" description="Low complexity" evidence="1">
    <location>
        <begin position="963"/>
        <end position="977"/>
    </location>
</feature>
<feature type="region of interest" description="Disordered" evidence="1">
    <location>
        <begin position="223"/>
        <end position="257"/>
    </location>
</feature>
<feature type="compositionally biased region" description="Polar residues" evidence="1">
    <location>
        <begin position="1102"/>
        <end position="1111"/>
    </location>
</feature>
<sequence length="1135" mass="121662">MGTPLRQLSDDAIHALAVVLSLSPDRLEHTGKHHRAKPAASWLSEQEARITGLPNCLQIPSIPHMSVKVAQVAKRVIIAASGGADTLAAKAAIKGISVDAILHPCATPTVLCPAHRGLHPTVVREIFYYLSREVADHADLVRRHPHGEGTSHTDDCSRQSRDAHDWGLRMIGISALWCTPHTFRALEKGRQASVPGYRLPRAHKHSNDIGSCSSSIGSVIGSISSSRPTTSSSATSPSSATTATTTTTTTTTTVPAPHIRAHMRLPHLEFPCEACVLAAVGARSQNLIDLRASMLSRMALEKQEAMRRAKNKGKPVPSTEHPERYPNLWALVDAYINVLGMEYGEEIAHEIRLRSVTLGQTLFRARLCENRRQRRHAREIRRRRSAGKSTRKIAEKRPPRMVTNRGHRLPLPLVPLDYDLWAYYNESVVGENQQPVNSEVPNGSSDNNNDNDNDNDNDNGNKNGYSFEDAERLYFVVQDSQDDISQEEEGEGELEDGLDYDAYTGKIQDAASGAKSAPIPDWEEDYIRNIFESQTVFSDVYDRPPARCENHDEDDASSYVTISVHTEMPLSQASANSQPGTRSGPSKMQRALSTVPGTPITPGAPRSTTGSDTQRSSASSIYSSRSGQTPRPISAAPAAATASDASAARSHAPFPVPSEVYPPAPSSSVYSQPVAANQSRPRVSRATQATCRANVSSTSSRYRASSTVSTSTTRPSTTSTASSRPPMARPTASSFSRSVASRSAASAASTTPSKAPSTAFVPPSTSRIPASAKSYVALQAELEASFSAESSSSSNGSRTNGSATLSRESRSTTNTSATSRSSPSRASSQASQASRMTRATATKSTRPLAATATTMHGLGRNLAMPKTTPYKAPSMAYSVSLAQHSAVPTPLAPNMGQRSSTKAGASGPVPPSGSPSGSTPRSASATPPRSLPPVQPSTAPSTSSSQKSKWPARPPAPAPAPRPSARTAYTAHTAPTAPATPPPKALLPPPPPRIVKSNRRAAAWAASAPSTFSWCEPSPSVAPSLAGLVEAQGPNDTDCLVLPEDSISVVATQRFMAEVDEDARREMEIREMKEMKERVAREKKETKEKKVENKEVPIRNLNHYQPSTSRQPVPPEARNSQSSQLTQWPTYPLMI</sequence>
<feature type="region of interest" description="Disordered" evidence="1">
    <location>
        <begin position="1077"/>
        <end position="1135"/>
    </location>
</feature>
<feature type="compositionally biased region" description="Low complexity" evidence="1">
    <location>
        <begin position="695"/>
        <end position="760"/>
    </location>
</feature>
<feature type="compositionally biased region" description="Pro residues" evidence="1">
    <location>
        <begin position="654"/>
        <end position="665"/>
    </location>
</feature>
<feature type="compositionally biased region" description="Low complexity" evidence="1">
    <location>
        <begin position="616"/>
        <end position="626"/>
    </location>
</feature>
<feature type="compositionally biased region" description="Low complexity" evidence="1">
    <location>
        <begin position="936"/>
        <end position="951"/>
    </location>
</feature>
<organism evidence="2 3">
    <name type="scientific">Sporothrix curviconia</name>
    <dbReference type="NCBI Taxonomy" id="1260050"/>
    <lineage>
        <taxon>Eukaryota</taxon>
        <taxon>Fungi</taxon>
        <taxon>Dikarya</taxon>
        <taxon>Ascomycota</taxon>
        <taxon>Pezizomycotina</taxon>
        <taxon>Sordariomycetes</taxon>
        <taxon>Sordariomycetidae</taxon>
        <taxon>Ophiostomatales</taxon>
        <taxon>Ophiostomataceae</taxon>
        <taxon>Sporothrix</taxon>
    </lineage>
</organism>
<feature type="region of interest" description="Disordered" evidence="1">
    <location>
        <begin position="432"/>
        <end position="465"/>
    </location>
</feature>
<feature type="compositionally biased region" description="Polar residues" evidence="1">
    <location>
        <begin position="606"/>
        <end position="615"/>
    </location>
</feature>
<evidence type="ECO:0000313" key="3">
    <source>
        <dbReference type="Proteomes" id="UP001642405"/>
    </source>
</evidence>
<reference evidence="2 3" key="1">
    <citation type="submission" date="2024-01" db="EMBL/GenBank/DDBJ databases">
        <authorList>
            <person name="Allen C."/>
            <person name="Tagirdzhanova G."/>
        </authorList>
    </citation>
    <scope>NUCLEOTIDE SEQUENCE [LARGE SCALE GENOMIC DNA]</scope>
</reference>
<feature type="compositionally biased region" description="Polar residues" evidence="1">
    <location>
        <begin position="1118"/>
        <end position="1129"/>
    </location>
</feature>
<feature type="compositionally biased region" description="Polar residues" evidence="1">
    <location>
        <begin position="677"/>
        <end position="694"/>
    </location>
</feature>
<feature type="compositionally biased region" description="Polar residues" evidence="1">
    <location>
        <begin position="568"/>
        <end position="596"/>
    </location>
</feature>
<evidence type="ECO:0000256" key="1">
    <source>
        <dbReference type="SAM" id="MobiDB-lite"/>
    </source>
</evidence>
<feature type="compositionally biased region" description="Low complexity" evidence="1">
    <location>
        <begin position="914"/>
        <end position="928"/>
    </location>
</feature>
<feature type="compositionally biased region" description="Pro residues" evidence="1">
    <location>
        <begin position="978"/>
        <end position="993"/>
    </location>
</feature>
<feature type="compositionally biased region" description="Low complexity" evidence="1">
    <location>
        <begin position="666"/>
        <end position="676"/>
    </location>
</feature>
<evidence type="ECO:0000313" key="2">
    <source>
        <dbReference type="EMBL" id="CAK7217835.1"/>
    </source>
</evidence>
<feature type="region of interest" description="Disordered" evidence="1">
    <location>
        <begin position="887"/>
        <end position="1000"/>
    </location>
</feature>
<feature type="region of interest" description="Disordered" evidence="1">
    <location>
        <begin position="568"/>
        <end position="767"/>
    </location>
</feature>
<feature type="compositionally biased region" description="Pro residues" evidence="1">
    <location>
        <begin position="952"/>
        <end position="962"/>
    </location>
</feature>
<feature type="region of interest" description="Disordered" evidence="1">
    <location>
        <begin position="784"/>
        <end position="870"/>
    </location>
</feature>
<feature type="compositionally biased region" description="Low complexity" evidence="1">
    <location>
        <begin position="784"/>
        <end position="839"/>
    </location>
</feature>
<comment type="caution">
    <text evidence="2">The sequence shown here is derived from an EMBL/GenBank/DDBJ whole genome shotgun (WGS) entry which is preliminary data.</text>
</comment>
<keyword evidence="3" id="KW-1185">Reference proteome</keyword>
<name>A0ABP0BFB9_9PEZI</name>
<feature type="compositionally biased region" description="Basic residues" evidence="1">
    <location>
        <begin position="374"/>
        <end position="391"/>
    </location>
</feature>
<accession>A0ABP0BFB9</accession>
<dbReference type="EMBL" id="CAWUHB010000014">
    <property type="protein sequence ID" value="CAK7217835.1"/>
    <property type="molecule type" value="Genomic_DNA"/>
</dbReference>
<feature type="compositionally biased region" description="Polar residues" evidence="1">
    <location>
        <begin position="432"/>
        <end position="441"/>
    </location>
</feature>
<dbReference type="Proteomes" id="UP001642405">
    <property type="component" value="Unassembled WGS sequence"/>
</dbReference>
<feature type="compositionally biased region" description="Low complexity" evidence="1">
    <location>
        <begin position="634"/>
        <end position="653"/>
    </location>
</feature>
<proteinExistence type="predicted"/>
<feature type="compositionally biased region" description="Basic and acidic residues" evidence="1">
    <location>
        <begin position="1077"/>
        <end position="1097"/>
    </location>
</feature>
<gene>
    <name evidence="2" type="ORF">SCUCBS95973_003281</name>
</gene>